<keyword evidence="3" id="KW-0732">Signal</keyword>
<name>A0A1L9PWP0_ASPVE</name>
<dbReference type="PANTHER" id="PTHR13878">
    <property type="entry name" value="GULONOLACTONE OXIDASE"/>
    <property type="match status" value="1"/>
</dbReference>
<keyword evidence="6" id="KW-1185">Reference proteome</keyword>
<keyword evidence="2" id="KW-0560">Oxidoreductase</keyword>
<evidence type="ECO:0000259" key="4">
    <source>
        <dbReference type="PROSITE" id="PS51387"/>
    </source>
</evidence>
<dbReference type="Pfam" id="PF01565">
    <property type="entry name" value="FAD_binding_4"/>
    <property type="match status" value="1"/>
</dbReference>
<gene>
    <name evidence="5" type="ORF">ASPVEDRAFT_87214</name>
</gene>
<evidence type="ECO:0000313" key="5">
    <source>
        <dbReference type="EMBL" id="OJJ05883.1"/>
    </source>
</evidence>
<dbReference type="STRING" id="1036611.A0A1L9PWP0"/>
<dbReference type="GeneID" id="63733516"/>
<evidence type="ECO:0000313" key="6">
    <source>
        <dbReference type="Proteomes" id="UP000184073"/>
    </source>
</evidence>
<dbReference type="VEuPathDB" id="FungiDB:ASPVEDRAFT_87214"/>
<dbReference type="InterPro" id="IPR006094">
    <property type="entry name" value="Oxid_FAD_bind_N"/>
</dbReference>
<dbReference type="SUPFAM" id="SSF56176">
    <property type="entry name" value="FAD-binding/transporter-associated domain-like"/>
    <property type="match status" value="1"/>
</dbReference>
<evidence type="ECO:0000256" key="1">
    <source>
        <dbReference type="ARBA" id="ARBA00005466"/>
    </source>
</evidence>
<organism evidence="5 6">
    <name type="scientific">Aspergillus versicolor CBS 583.65</name>
    <dbReference type="NCBI Taxonomy" id="1036611"/>
    <lineage>
        <taxon>Eukaryota</taxon>
        <taxon>Fungi</taxon>
        <taxon>Dikarya</taxon>
        <taxon>Ascomycota</taxon>
        <taxon>Pezizomycotina</taxon>
        <taxon>Eurotiomycetes</taxon>
        <taxon>Eurotiomycetidae</taxon>
        <taxon>Eurotiales</taxon>
        <taxon>Aspergillaceae</taxon>
        <taxon>Aspergillus</taxon>
        <taxon>Aspergillus subgen. Nidulantes</taxon>
    </lineage>
</organism>
<dbReference type="Gene3D" id="3.30.465.10">
    <property type="match status" value="2"/>
</dbReference>
<feature type="domain" description="FAD-binding PCMH-type" evidence="4">
    <location>
        <begin position="124"/>
        <end position="305"/>
    </location>
</feature>
<protein>
    <recommendedName>
        <fullName evidence="4">FAD-binding PCMH-type domain-containing protein</fullName>
    </recommendedName>
</protein>
<dbReference type="RefSeq" id="XP_040671645.1">
    <property type="nucleotide sequence ID" value="XM_040818005.1"/>
</dbReference>
<dbReference type="PANTHER" id="PTHR13878:SF91">
    <property type="entry name" value="FAD BINDING DOMAIN PROTEIN (AFU_ORTHOLOGUE AFUA_6G12070)-RELATED"/>
    <property type="match status" value="1"/>
</dbReference>
<feature type="signal peptide" evidence="3">
    <location>
        <begin position="1"/>
        <end position="18"/>
    </location>
</feature>
<comment type="similarity">
    <text evidence="1">Belongs to the oxygen-dependent FAD-linked oxidoreductase family.</text>
</comment>
<reference evidence="6" key="1">
    <citation type="journal article" date="2017" name="Genome Biol.">
        <title>Comparative genomics reveals high biological diversity and specific adaptations in the industrially and medically important fungal genus Aspergillus.</title>
        <authorList>
            <person name="de Vries R.P."/>
            <person name="Riley R."/>
            <person name="Wiebenga A."/>
            <person name="Aguilar-Osorio G."/>
            <person name="Amillis S."/>
            <person name="Uchima C.A."/>
            <person name="Anderluh G."/>
            <person name="Asadollahi M."/>
            <person name="Askin M."/>
            <person name="Barry K."/>
            <person name="Battaglia E."/>
            <person name="Bayram O."/>
            <person name="Benocci T."/>
            <person name="Braus-Stromeyer S.A."/>
            <person name="Caldana C."/>
            <person name="Canovas D."/>
            <person name="Cerqueira G.C."/>
            <person name="Chen F."/>
            <person name="Chen W."/>
            <person name="Choi C."/>
            <person name="Clum A."/>
            <person name="Dos Santos R.A."/>
            <person name="Damasio A.R."/>
            <person name="Diallinas G."/>
            <person name="Emri T."/>
            <person name="Fekete E."/>
            <person name="Flipphi M."/>
            <person name="Freyberg S."/>
            <person name="Gallo A."/>
            <person name="Gournas C."/>
            <person name="Habgood R."/>
            <person name="Hainaut M."/>
            <person name="Harispe M.L."/>
            <person name="Henrissat B."/>
            <person name="Hilden K.S."/>
            <person name="Hope R."/>
            <person name="Hossain A."/>
            <person name="Karabika E."/>
            <person name="Karaffa L."/>
            <person name="Karanyi Z."/>
            <person name="Krasevec N."/>
            <person name="Kuo A."/>
            <person name="Kusch H."/>
            <person name="LaButti K."/>
            <person name="Lagendijk E.L."/>
            <person name="Lapidus A."/>
            <person name="Levasseur A."/>
            <person name="Lindquist E."/>
            <person name="Lipzen A."/>
            <person name="Logrieco A.F."/>
            <person name="MacCabe A."/>
            <person name="Maekelae M.R."/>
            <person name="Malavazi I."/>
            <person name="Melin P."/>
            <person name="Meyer V."/>
            <person name="Mielnichuk N."/>
            <person name="Miskei M."/>
            <person name="Molnar A.P."/>
            <person name="Mule G."/>
            <person name="Ngan C.Y."/>
            <person name="Orejas M."/>
            <person name="Orosz E."/>
            <person name="Ouedraogo J.P."/>
            <person name="Overkamp K.M."/>
            <person name="Park H.-S."/>
            <person name="Perrone G."/>
            <person name="Piumi F."/>
            <person name="Punt P.J."/>
            <person name="Ram A.F."/>
            <person name="Ramon A."/>
            <person name="Rauscher S."/>
            <person name="Record E."/>
            <person name="Riano-Pachon D.M."/>
            <person name="Robert V."/>
            <person name="Roehrig J."/>
            <person name="Ruller R."/>
            <person name="Salamov A."/>
            <person name="Salih N.S."/>
            <person name="Samson R.A."/>
            <person name="Sandor E."/>
            <person name="Sanguinetti M."/>
            <person name="Schuetze T."/>
            <person name="Sepcic K."/>
            <person name="Shelest E."/>
            <person name="Sherlock G."/>
            <person name="Sophianopoulou V."/>
            <person name="Squina F.M."/>
            <person name="Sun H."/>
            <person name="Susca A."/>
            <person name="Todd R.B."/>
            <person name="Tsang A."/>
            <person name="Unkles S.E."/>
            <person name="van de Wiele N."/>
            <person name="van Rossen-Uffink D."/>
            <person name="Oliveira J.V."/>
            <person name="Vesth T.C."/>
            <person name="Visser J."/>
            <person name="Yu J.-H."/>
            <person name="Zhou M."/>
            <person name="Andersen M.R."/>
            <person name="Archer D.B."/>
            <person name="Baker S.E."/>
            <person name="Benoit I."/>
            <person name="Brakhage A.A."/>
            <person name="Braus G.H."/>
            <person name="Fischer R."/>
            <person name="Frisvad J.C."/>
            <person name="Goldman G.H."/>
            <person name="Houbraken J."/>
            <person name="Oakley B."/>
            <person name="Pocsi I."/>
            <person name="Scazzocchio C."/>
            <person name="Seiboth B."/>
            <person name="vanKuyk P.A."/>
            <person name="Wortman J."/>
            <person name="Dyer P.S."/>
            <person name="Grigoriev I.V."/>
        </authorList>
    </citation>
    <scope>NUCLEOTIDE SEQUENCE [LARGE SCALE GENOMIC DNA]</scope>
    <source>
        <strain evidence="6">CBS 583.65</strain>
    </source>
</reference>
<dbReference type="InterPro" id="IPR036318">
    <property type="entry name" value="FAD-bd_PCMH-like_sf"/>
</dbReference>
<dbReference type="GO" id="GO:0016491">
    <property type="term" value="F:oxidoreductase activity"/>
    <property type="evidence" value="ECO:0007669"/>
    <property type="project" value="UniProtKB-KW"/>
</dbReference>
<evidence type="ECO:0000256" key="2">
    <source>
        <dbReference type="ARBA" id="ARBA00023002"/>
    </source>
</evidence>
<dbReference type="InterPro" id="IPR016166">
    <property type="entry name" value="FAD-bd_PCMH"/>
</dbReference>
<dbReference type="InterPro" id="IPR012951">
    <property type="entry name" value="BBE"/>
</dbReference>
<evidence type="ECO:0000256" key="3">
    <source>
        <dbReference type="SAM" id="SignalP"/>
    </source>
</evidence>
<dbReference type="AlphaFoldDB" id="A0A1L9PWP0"/>
<accession>A0A1L9PWP0</accession>
<dbReference type="PROSITE" id="PS51387">
    <property type="entry name" value="FAD_PCMH"/>
    <property type="match status" value="1"/>
</dbReference>
<proteinExistence type="inferred from homology"/>
<dbReference type="InterPro" id="IPR050432">
    <property type="entry name" value="FAD-linked_Oxidoreductases_BP"/>
</dbReference>
<feature type="chain" id="PRO_5012047110" description="FAD-binding PCMH-type domain-containing protein" evidence="3">
    <location>
        <begin position="19"/>
        <end position="587"/>
    </location>
</feature>
<sequence>MRLMSLWPVWLLANCVAATGVQCKCAPSDPCWPSEADWSSLNQTVSGRLLKTEPPGSVCYMSEPNYNQSACEYLIRNWADSRYHSSNPMTVSDPLWSNSSCTPIYPNGTSVSGNPNAGAEGCSLGYLSPYVVNATTAQHVKATLQFARKYNIRLNIKNTGHNPEKSSASGSLSIWTHHMKQFQVHQSFRPENCNSTTPHIAATVGAGIQDGELVDHLAKRNLTAVVGTSSDVGVTGWATGGGHGILTGVYGMGADNIVEAAIVTPSGELITANECQNKDLFWAIRGGGGGTFGVILSLTVKAFPTPSMSTATVSMSARNGTSGKVWWKIISSIHKEMTILQDAGVMGYYTAGGEPYSFQYTMFQPNTTNTKSIDRLIEPLTKHLQRYNETVESSSSTSWLPTWDLIQKIAPVGGDAGVSRGARATRLLPRQIVEDPDSLAKLFEVIGERDETVADGVSSPSISGTMTISHKPVDSALNPAWRNAAVHLISGVEWNDTLPSSEARHAIARVTNSTGYAMRQLALDSGVYYNEANPWEPDWQWAFWGPNYPRILSIKKKYDPENLLWCRHCVGSESMVQQKDGSLCSAV</sequence>
<dbReference type="EMBL" id="KV878133">
    <property type="protein sequence ID" value="OJJ05883.1"/>
    <property type="molecule type" value="Genomic_DNA"/>
</dbReference>
<dbReference type="OrthoDB" id="9983560at2759"/>
<dbReference type="Pfam" id="PF08031">
    <property type="entry name" value="BBE"/>
    <property type="match status" value="1"/>
</dbReference>
<dbReference type="Proteomes" id="UP000184073">
    <property type="component" value="Unassembled WGS sequence"/>
</dbReference>
<dbReference type="GO" id="GO:0071949">
    <property type="term" value="F:FAD binding"/>
    <property type="evidence" value="ECO:0007669"/>
    <property type="project" value="InterPro"/>
</dbReference>
<dbReference type="InterPro" id="IPR016169">
    <property type="entry name" value="FAD-bd_PCMH_sub2"/>
</dbReference>